<protein>
    <recommendedName>
        <fullName evidence="3">DUF4185 domain-containing protein</fullName>
    </recommendedName>
</protein>
<dbReference type="AlphaFoldDB" id="A0A1M4SUF6"/>
<dbReference type="OrthoDB" id="9765957at2"/>
<name>A0A1M4SUF6_9FLAO</name>
<keyword evidence="2" id="KW-1185">Reference proteome</keyword>
<accession>A0A1M4SUF6</accession>
<gene>
    <name evidence="1" type="ORF">SAMN03080594_10132</name>
</gene>
<organism evidence="1 2">
    <name type="scientific">Arenibacter palladensis</name>
    <dbReference type="NCBI Taxonomy" id="237373"/>
    <lineage>
        <taxon>Bacteria</taxon>
        <taxon>Pseudomonadati</taxon>
        <taxon>Bacteroidota</taxon>
        <taxon>Flavobacteriia</taxon>
        <taxon>Flavobacteriales</taxon>
        <taxon>Flavobacteriaceae</taxon>
        <taxon>Arenibacter</taxon>
    </lineage>
</organism>
<evidence type="ECO:0000313" key="2">
    <source>
        <dbReference type="Proteomes" id="UP000184406"/>
    </source>
</evidence>
<sequence>MDRSRVNVILKGFVFILAFFVVSCATRKKVNPLNTENRDKLREVTKAPYFDDLVIVDSLGVTGADGVISFPLNDNMSIFMMGDSFLTPVRNKKRDVNSPMINNTFITLNRREGAHNAFYQGTINNPDSFLNPINGHKDEYYWPGHGFQSNGKLHVFMSRFLHGDGAWGFKFFGTDYITMDAKTFKVISQQDFPYSIQNHVHYGHSVINMGNYTYIYGAWSYKDSTALHVARGKLNSNTDLLDSFEFFDGKGWTADPIPSRPLKGIGQPIPEQFSVFKYGNLFILILQARELGNGNIYSYTSNTPTGPWRNERLLYHTTEQDNVKDEVFTYNAMAHPQYITDNKLLVSYCVNSFDVSKINKVNTDYYRPKFIWVPMEMILE</sequence>
<dbReference type="Proteomes" id="UP000184406">
    <property type="component" value="Unassembled WGS sequence"/>
</dbReference>
<dbReference type="EMBL" id="FQUX01000001">
    <property type="protein sequence ID" value="SHE35819.1"/>
    <property type="molecule type" value="Genomic_DNA"/>
</dbReference>
<proteinExistence type="predicted"/>
<evidence type="ECO:0000313" key="1">
    <source>
        <dbReference type="EMBL" id="SHE35819.1"/>
    </source>
</evidence>
<evidence type="ECO:0008006" key="3">
    <source>
        <dbReference type="Google" id="ProtNLM"/>
    </source>
</evidence>
<reference evidence="2" key="1">
    <citation type="submission" date="2016-11" db="EMBL/GenBank/DDBJ databases">
        <authorList>
            <person name="Varghese N."/>
            <person name="Submissions S."/>
        </authorList>
    </citation>
    <scope>NUCLEOTIDE SEQUENCE [LARGE SCALE GENOMIC DNA]</scope>
    <source>
        <strain evidence="2">DSM 17539</strain>
    </source>
</reference>
<dbReference type="PROSITE" id="PS51257">
    <property type="entry name" value="PROKAR_LIPOPROTEIN"/>
    <property type="match status" value="1"/>
</dbReference>
<dbReference type="RefSeq" id="WP_072859749.1">
    <property type="nucleotide sequence ID" value="NZ_FQUX01000001.1"/>
</dbReference>